<dbReference type="Proteomes" id="UP000000763">
    <property type="component" value="Chromosome 9"/>
</dbReference>
<reference evidence="2" key="1">
    <citation type="journal article" date="2005" name="Nature">
        <title>The map-based sequence of the rice genome.</title>
        <authorList>
            <consortium name="International rice genome sequencing project (IRGSP)"/>
            <person name="Matsumoto T."/>
            <person name="Wu J."/>
            <person name="Kanamori H."/>
            <person name="Katayose Y."/>
            <person name="Fujisawa M."/>
            <person name="Namiki N."/>
            <person name="Mizuno H."/>
            <person name="Yamamoto K."/>
            <person name="Antonio B.A."/>
            <person name="Baba T."/>
            <person name="Sakata K."/>
            <person name="Nagamura Y."/>
            <person name="Aoki H."/>
            <person name="Arikawa K."/>
            <person name="Arita K."/>
            <person name="Bito T."/>
            <person name="Chiden Y."/>
            <person name="Fujitsuka N."/>
            <person name="Fukunaka R."/>
            <person name="Hamada M."/>
            <person name="Harada C."/>
            <person name="Hayashi A."/>
            <person name="Hijishita S."/>
            <person name="Honda M."/>
            <person name="Hosokawa S."/>
            <person name="Ichikawa Y."/>
            <person name="Idonuma A."/>
            <person name="Iijima M."/>
            <person name="Ikeda M."/>
            <person name="Ikeno M."/>
            <person name="Ito K."/>
            <person name="Ito S."/>
            <person name="Ito T."/>
            <person name="Ito Y."/>
            <person name="Ito Y."/>
            <person name="Iwabuchi A."/>
            <person name="Kamiya K."/>
            <person name="Karasawa W."/>
            <person name="Kurita K."/>
            <person name="Katagiri S."/>
            <person name="Kikuta A."/>
            <person name="Kobayashi H."/>
            <person name="Kobayashi N."/>
            <person name="Machita K."/>
            <person name="Maehara T."/>
            <person name="Masukawa M."/>
            <person name="Mizubayashi T."/>
            <person name="Mukai Y."/>
            <person name="Nagasaki H."/>
            <person name="Nagata Y."/>
            <person name="Naito S."/>
            <person name="Nakashima M."/>
            <person name="Nakama Y."/>
            <person name="Nakamichi Y."/>
            <person name="Nakamura M."/>
            <person name="Meguro A."/>
            <person name="Negishi M."/>
            <person name="Ohta I."/>
            <person name="Ohta T."/>
            <person name="Okamoto M."/>
            <person name="Ono N."/>
            <person name="Saji S."/>
            <person name="Sakaguchi M."/>
            <person name="Sakai K."/>
            <person name="Shibata M."/>
            <person name="Shimokawa T."/>
            <person name="Song J."/>
            <person name="Takazaki Y."/>
            <person name="Terasawa K."/>
            <person name="Tsugane M."/>
            <person name="Tsuji K."/>
            <person name="Ueda S."/>
            <person name="Waki K."/>
            <person name="Yamagata H."/>
            <person name="Yamamoto M."/>
            <person name="Yamamoto S."/>
            <person name="Yamane H."/>
            <person name="Yoshiki S."/>
            <person name="Yoshihara R."/>
            <person name="Yukawa K."/>
            <person name="Zhong H."/>
            <person name="Yano M."/>
            <person name="Yuan Q."/>
            <person name="Ouyang S."/>
            <person name="Liu J."/>
            <person name="Jones K.M."/>
            <person name="Gansberger K."/>
            <person name="Moffat K."/>
            <person name="Hill J."/>
            <person name="Bera J."/>
            <person name="Fadrosh D."/>
            <person name="Jin S."/>
            <person name="Johri S."/>
            <person name="Kim M."/>
            <person name="Overton L."/>
            <person name="Reardon M."/>
            <person name="Tsitrin T."/>
            <person name="Vuong H."/>
            <person name="Weaver B."/>
            <person name="Ciecko A."/>
            <person name="Tallon L."/>
            <person name="Jackson J."/>
            <person name="Pai G."/>
            <person name="Aken S.V."/>
            <person name="Utterback T."/>
            <person name="Reidmuller S."/>
            <person name="Feldblyum T."/>
            <person name="Hsiao J."/>
            <person name="Zismann V."/>
            <person name="Iobst S."/>
            <person name="de Vazeille A.R."/>
            <person name="Buell C.R."/>
            <person name="Ying K."/>
            <person name="Li Y."/>
            <person name="Lu T."/>
            <person name="Huang Y."/>
            <person name="Zhao Q."/>
            <person name="Feng Q."/>
            <person name="Zhang L."/>
            <person name="Zhu J."/>
            <person name="Weng Q."/>
            <person name="Mu J."/>
            <person name="Lu Y."/>
            <person name="Fan D."/>
            <person name="Liu Y."/>
            <person name="Guan J."/>
            <person name="Zhang Y."/>
            <person name="Yu S."/>
            <person name="Liu X."/>
            <person name="Zhang Y."/>
            <person name="Hong G."/>
            <person name="Han B."/>
            <person name="Choisne N."/>
            <person name="Demange N."/>
            <person name="Orjeda G."/>
            <person name="Samain S."/>
            <person name="Cattolico L."/>
            <person name="Pelletier E."/>
            <person name="Couloux A."/>
            <person name="Segurens B."/>
            <person name="Wincker P."/>
            <person name="D'Hont A."/>
            <person name="Scarpelli C."/>
            <person name="Weissenbach J."/>
            <person name="Salanoubat M."/>
            <person name="Quetier F."/>
            <person name="Yu Y."/>
            <person name="Kim H.R."/>
            <person name="Rambo T."/>
            <person name="Currie J."/>
            <person name="Collura K."/>
            <person name="Luo M."/>
            <person name="Yang T."/>
            <person name="Ammiraju J.S.S."/>
            <person name="Engler F."/>
            <person name="Soderlund C."/>
            <person name="Wing R.A."/>
            <person name="Palmer L.E."/>
            <person name="de la Bastide M."/>
            <person name="Spiegel L."/>
            <person name="Nascimento L."/>
            <person name="Zutavern T."/>
            <person name="O'Shaughnessy A."/>
            <person name="Dike S."/>
            <person name="Dedhia N."/>
            <person name="Preston R."/>
            <person name="Balija V."/>
            <person name="McCombie W.R."/>
            <person name="Chow T."/>
            <person name="Chen H."/>
            <person name="Chung M."/>
            <person name="Chen C."/>
            <person name="Shaw J."/>
            <person name="Wu H."/>
            <person name="Hsiao K."/>
            <person name="Chao Y."/>
            <person name="Chu M."/>
            <person name="Cheng C."/>
            <person name="Hour A."/>
            <person name="Lee P."/>
            <person name="Lin S."/>
            <person name="Lin Y."/>
            <person name="Liou J."/>
            <person name="Liu S."/>
            <person name="Hsing Y."/>
            <person name="Raghuvanshi S."/>
            <person name="Mohanty A."/>
            <person name="Bharti A.K."/>
            <person name="Gaur A."/>
            <person name="Gupta V."/>
            <person name="Kumar D."/>
            <person name="Ravi V."/>
            <person name="Vij S."/>
            <person name="Kapur A."/>
            <person name="Khurana P."/>
            <person name="Khurana P."/>
            <person name="Khurana J.P."/>
            <person name="Tyagi A.K."/>
            <person name="Gaikwad K."/>
            <person name="Singh A."/>
            <person name="Dalal V."/>
            <person name="Srivastava S."/>
            <person name="Dixit A."/>
            <person name="Pal A.K."/>
            <person name="Ghazi I.A."/>
            <person name="Yadav M."/>
            <person name="Pandit A."/>
            <person name="Bhargava A."/>
            <person name="Sureshbabu K."/>
            <person name="Batra K."/>
            <person name="Sharma T.R."/>
            <person name="Mohapatra T."/>
            <person name="Singh N.K."/>
            <person name="Messing J."/>
            <person name="Nelson A.B."/>
            <person name="Fuks G."/>
            <person name="Kavchok S."/>
            <person name="Keizer G."/>
            <person name="Linton E."/>
            <person name="Llaca V."/>
            <person name="Song R."/>
            <person name="Tanyolac B."/>
            <person name="Young S."/>
            <person name="Ho-Il K."/>
            <person name="Hahn J.H."/>
            <person name="Sangsakoo G."/>
            <person name="Vanavichit A."/>
            <person name="de Mattos Luiz.A.T."/>
            <person name="Zimmer P.D."/>
            <person name="Malone G."/>
            <person name="Dellagostin O."/>
            <person name="de Oliveira A.C."/>
            <person name="Bevan M."/>
            <person name="Bancroft I."/>
            <person name="Minx P."/>
            <person name="Cordum H."/>
            <person name="Wilson R."/>
            <person name="Cheng Z."/>
            <person name="Jin W."/>
            <person name="Jiang J."/>
            <person name="Leong S.A."/>
            <person name="Iwama H."/>
            <person name="Gojobori T."/>
            <person name="Itoh T."/>
            <person name="Niimura Y."/>
            <person name="Fujii Y."/>
            <person name="Habara T."/>
            <person name="Sakai H."/>
            <person name="Sato Y."/>
            <person name="Wilson G."/>
            <person name="Kumar K."/>
            <person name="McCouch S."/>
            <person name="Juretic N."/>
            <person name="Hoen D."/>
            <person name="Wright S."/>
            <person name="Bruskiewich R."/>
            <person name="Bureau T."/>
            <person name="Miyao A."/>
            <person name="Hirochika H."/>
            <person name="Nishikawa T."/>
            <person name="Kadowaki K."/>
            <person name="Sugiura M."/>
            <person name="Burr B."/>
            <person name="Sasaki T."/>
        </authorList>
    </citation>
    <scope>NUCLEOTIDE SEQUENCE [LARGE SCALE GENOMIC DNA]</scope>
    <source>
        <strain evidence="2">cv. Nipponbare</strain>
    </source>
</reference>
<evidence type="ECO:0000313" key="2">
    <source>
        <dbReference type="Proteomes" id="UP000000763"/>
    </source>
</evidence>
<dbReference type="EMBL" id="AP006149">
    <property type="protein sequence ID" value="BAD46579.1"/>
    <property type="molecule type" value="Genomic_DNA"/>
</dbReference>
<name>Q651D8_ORYSJ</name>
<protein>
    <submittedName>
        <fullName evidence="1">Uncharacterized protein</fullName>
    </submittedName>
</protein>
<organism evidence="1 2">
    <name type="scientific">Oryza sativa subsp. japonica</name>
    <name type="common">Rice</name>
    <dbReference type="NCBI Taxonomy" id="39947"/>
    <lineage>
        <taxon>Eukaryota</taxon>
        <taxon>Viridiplantae</taxon>
        <taxon>Streptophyta</taxon>
        <taxon>Embryophyta</taxon>
        <taxon>Tracheophyta</taxon>
        <taxon>Spermatophyta</taxon>
        <taxon>Magnoliopsida</taxon>
        <taxon>Liliopsida</taxon>
        <taxon>Poales</taxon>
        <taxon>Poaceae</taxon>
        <taxon>BOP clade</taxon>
        <taxon>Oryzoideae</taxon>
        <taxon>Oryzeae</taxon>
        <taxon>Oryzinae</taxon>
        <taxon>Oryza</taxon>
        <taxon>Oryza sativa</taxon>
    </lineage>
</organism>
<accession>Q651D8</accession>
<proteinExistence type="predicted"/>
<gene>
    <name evidence="1" type="primary">B1274F11.26</name>
</gene>
<reference evidence="2" key="2">
    <citation type="journal article" date="2008" name="Nucleic Acids Res.">
        <title>The rice annotation project database (RAP-DB): 2008 update.</title>
        <authorList>
            <consortium name="The rice annotation project (RAP)"/>
        </authorList>
    </citation>
    <scope>GENOME REANNOTATION</scope>
    <source>
        <strain evidence="2">cv. Nipponbare</strain>
    </source>
</reference>
<sequence>MTQPHALTLLLPARRPRDTCSRTRARADTHSCCNLSIDRWITHDDHDDEDGCTYGAAPAADTSVGNSFLVMGAAAGVAGRDGHRPGKQRRCVLYAPACMAHWCGEL</sequence>
<dbReference type="AlphaFoldDB" id="Q651D8"/>
<evidence type="ECO:0000313" key="1">
    <source>
        <dbReference type="EMBL" id="BAD46579.1"/>
    </source>
</evidence>